<evidence type="ECO:0000313" key="4">
    <source>
        <dbReference type="Proteomes" id="UP001589844"/>
    </source>
</evidence>
<dbReference type="RefSeq" id="WP_390213170.1">
    <property type="nucleotide sequence ID" value="NZ_JBHLXJ010000013.1"/>
</dbReference>
<dbReference type="EMBL" id="JBHLXJ010000013">
    <property type="protein sequence ID" value="MFC0350676.1"/>
    <property type="molecule type" value="Genomic_DNA"/>
</dbReference>
<dbReference type="PANTHER" id="PTHR32060">
    <property type="entry name" value="TAIL-SPECIFIC PROTEASE"/>
    <property type="match status" value="1"/>
</dbReference>
<accession>A0ABV6IFR7</accession>
<protein>
    <submittedName>
        <fullName evidence="3">S41 family peptidase</fullName>
    </submittedName>
</protein>
<dbReference type="InterPro" id="IPR029045">
    <property type="entry name" value="ClpP/crotonase-like_dom_sf"/>
</dbReference>
<sequence>MRRALLATFSLTIFSLSSLSLTASAIAQVNTFTPKQLQEDLQIAKQALEEGHGGIYRYTSKAMVDQHFSDAQRALDNSTDALGFYRLLKPVVASIACGHTTALLPRTIKDALNKTSLFPMDVKLIKGRVFVFRDFAEGGKLAGREILSINGIPTQQIVNTMTVAMHGDGKIPSMRAIEVGRAFKEQLYTLLDMREQFKVTLRDAKSGRTEQRDIAGQEFSSLKQASLMLYPQDQDSIRYLSYAFLDDGKIAHVKIDNFNDAEADEDGASMLQTVFEAIRDKGSKTLILDLRDNGGGEDALGKLLFSYLVDKPFSYYDQLTVKTDHYAMSQYAERPIQLKAKWLSARPDGQFNFLKHPNLGLQQPSLPTFQGRVFILINGGSFSTTAEFLTQAHTHKRATFIGEESGGGYFGSTSGNNMILTLPNTKVRLVVPLMTYQLSTLGPHANDRGVMPDYPVQRTIEDYLKGRDPEWELALKLARLSNAKAVKK</sequence>
<dbReference type="InterPro" id="IPR005151">
    <property type="entry name" value="Tail-specific_protease"/>
</dbReference>
<keyword evidence="4" id="KW-1185">Reference proteome</keyword>
<evidence type="ECO:0000259" key="2">
    <source>
        <dbReference type="Pfam" id="PF03572"/>
    </source>
</evidence>
<dbReference type="SUPFAM" id="SSF52096">
    <property type="entry name" value="ClpP/crotonase"/>
    <property type="match status" value="1"/>
</dbReference>
<name>A0ABV6IFR7_9BURK</name>
<proteinExistence type="predicted"/>
<dbReference type="Pfam" id="PF03572">
    <property type="entry name" value="Peptidase_S41"/>
    <property type="match status" value="1"/>
</dbReference>
<evidence type="ECO:0000313" key="3">
    <source>
        <dbReference type="EMBL" id="MFC0350676.1"/>
    </source>
</evidence>
<evidence type="ECO:0000256" key="1">
    <source>
        <dbReference type="SAM" id="SignalP"/>
    </source>
</evidence>
<gene>
    <name evidence="3" type="ORF">ACFFJH_12705</name>
</gene>
<feature type="domain" description="Tail specific protease" evidence="2">
    <location>
        <begin position="249"/>
        <end position="456"/>
    </location>
</feature>
<dbReference type="Gene3D" id="3.90.226.10">
    <property type="entry name" value="2-enoyl-CoA Hydratase, Chain A, domain 1"/>
    <property type="match status" value="1"/>
</dbReference>
<feature type="signal peptide" evidence="1">
    <location>
        <begin position="1"/>
        <end position="27"/>
    </location>
</feature>
<organism evidence="3 4">
    <name type="scientific">Undibacterium danionis</name>
    <dbReference type="NCBI Taxonomy" id="1812100"/>
    <lineage>
        <taxon>Bacteria</taxon>
        <taxon>Pseudomonadati</taxon>
        <taxon>Pseudomonadota</taxon>
        <taxon>Betaproteobacteria</taxon>
        <taxon>Burkholderiales</taxon>
        <taxon>Oxalobacteraceae</taxon>
        <taxon>Undibacterium</taxon>
    </lineage>
</organism>
<keyword evidence="1" id="KW-0732">Signal</keyword>
<reference evidence="3 4" key="1">
    <citation type="submission" date="2024-09" db="EMBL/GenBank/DDBJ databases">
        <authorList>
            <person name="Sun Q."/>
            <person name="Mori K."/>
        </authorList>
    </citation>
    <scope>NUCLEOTIDE SEQUENCE [LARGE SCALE GENOMIC DNA]</scope>
    <source>
        <strain evidence="3 4">CCM 8677</strain>
    </source>
</reference>
<dbReference type="Proteomes" id="UP001589844">
    <property type="component" value="Unassembled WGS sequence"/>
</dbReference>
<comment type="caution">
    <text evidence="3">The sequence shown here is derived from an EMBL/GenBank/DDBJ whole genome shotgun (WGS) entry which is preliminary data.</text>
</comment>
<feature type="chain" id="PRO_5047184333" evidence="1">
    <location>
        <begin position="28"/>
        <end position="488"/>
    </location>
</feature>
<dbReference type="PANTHER" id="PTHR32060:SF22">
    <property type="entry name" value="CARBOXYL-TERMINAL-PROCESSING PEPTIDASE 3, CHLOROPLASTIC"/>
    <property type="match status" value="1"/>
</dbReference>